<comment type="similarity">
    <text evidence="1">Belongs to the universal stress protein A family.</text>
</comment>
<dbReference type="InterPro" id="IPR014729">
    <property type="entry name" value="Rossmann-like_a/b/a_fold"/>
</dbReference>
<dbReference type="CDD" id="cd00293">
    <property type="entry name" value="USP-like"/>
    <property type="match status" value="1"/>
</dbReference>
<dbReference type="PANTHER" id="PTHR46268">
    <property type="entry name" value="STRESS RESPONSE PROTEIN NHAX"/>
    <property type="match status" value="1"/>
</dbReference>
<name>A0A7L4ZHE8_9FLAO</name>
<evidence type="ECO:0000313" key="4">
    <source>
        <dbReference type="Proteomes" id="UP000464657"/>
    </source>
</evidence>
<dbReference type="RefSeq" id="WP_160128376.1">
    <property type="nucleotide sequence ID" value="NZ_CP019288.1"/>
</dbReference>
<dbReference type="KEGG" id="kan:IMCC3317_09920"/>
<dbReference type="InterPro" id="IPR006016">
    <property type="entry name" value="UspA"/>
</dbReference>
<accession>A0A7L4ZHE8</accession>
<reference evidence="3 4" key="1">
    <citation type="journal article" date="2013" name="Int. J. Syst. Evol. Microbiol.">
        <title>Kordia antarctica sp. nov., isolated from Antarctic seawater.</title>
        <authorList>
            <person name="Baek K."/>
            <person name="Choi A."/>
            <person name="Kang I."/>
            <person name="Lee K."/>
            <person name="Cho J.C."/>
        </authorList>
    </citation>
    <scope>NUCLEOTIDE SEQUENCE [LARGE SCALE GENOMIC DNA]</scope>
    <source>
        <strain evidence="3 4">IMCC3317</strain>
    </source>
</reference>
<evidence type="ECO:0000313" key="3">
    <source>
        <dbReference type="EMBL" id="QHI35646.1"/>
    </source>
</evidence>
<protein>
    <recommendedName>
        <fullName evidence="2">UspA domain-containing protein</fullName>
    </recommendedName>
</protein>
<dbReference type="PRINTS" id="PR01438">
    <property type="entry name" value="UNVRSLSTRESS"/>
</dbReference>
<dbReference type="OrthoDB" id="9788959at2"/>
<dbReference type="AlphaFoldDB" id="A0A7L4ZHE8"/>
<feature type="domain" description="UspA" evidence="2">
    <location>
        <begin position="1"/>
        <end position="146"/>
    </location>
</feature>
<evidence type="ECO:0000259" key="2">
    <source>
        <dbReference type="Pfam" id="PF00582"/>
    </source>
</evidence>
<dbReference type="EMBL" id="CP019288">
    <property type="protein sequence ID" value="QHI35646.1"/>
    <property type="molecule type" value="Genomic_DNA"/>
</dbReference>
<dbReference type="Gene3D" id="3.40.50.620">
    <property type="entry name" value="HUPs"/>
    <property type="match status" value="2"/>
</dbReference>
<sequence>MRKILIPTDFSANAMNALKYALELFKYDKSEFFIMHAYQDEIHANTTLLKKEGLDKITKIISEKSQLALDAILKKLREISPNPRHRYAVISANNLLVAEADKIVEKESIDIIVMGTRGHTNDTELAFGSNTLKVLTYVQSPVLAIPENYTYKEPKHILFPTNYMIPYKRRELKLVCEMASKHCTEITLLYISKSGKLSVRQEDNQTFLKGELQKVNSNFHTVNDANINNAIYTYIKKNAIDMLIMVNTERSFLENMLLQSTIQQMSLYIDIPFLTLQNVERD</sequence>
<dbReference type="SUPFAM" id="SSF52402">
    <property type="entry name" value="Adenine nucleotide alpha hydrolases-like"/>
    <property type="match status" value="2"/>
</dbReference>
<gene>
    <name evidence="3" type="ORF">IMCC3317_09920</name>
</gene>
<organism evidence="3 4">
    <name type="scientific">Kordia antarctica</name>
    <dbReference type="NCBI Taxonomy" id="1218801"/>
    <lineage>
        <taxon>Bacteria</taxon>
        <taxon>Pseudomonadati</taxon>
        <taxon>Bacteroidota</taxon>
        <taxon>Flavobacteriia</taxon>
        <taxon>Flavobacteriales</taxon>
        <taxon>Flavobacteriaceae</taxon>
        <taxon>Kordia</taxon>
    </lineage>
</organism>
<proteinExistence type="inferred from homology"/>
<evidence type="ECO:0000256" key="1">
    <source>
        <dbReference type="ARBA" id="ARBA00008791"/>
    </source>
</evidence>
<dbReference type="Proteomes" id="UP000464657">
    <property type="component" value="Chromosome"/>
</dbReference>
<dbReference type="Pfam" id="PF00582">
    <property type="entry name" value="Usp"/>
    <property type="match status" value="1"/>
</dbReference>
<dbReference type="InterPro" id="IPR006015">
    <property type="entry name" value="Universal_stress_UspA"/>
</dbReference>
<keyword evidence="4" id="KW-1185">Reference proteome</keyword>
<dbReference type="PANTHER" id="PTHR46268:SF6">
    <property type="entry name" value="UNIVERSAL STRESS PROTEIN UP12"/>
    <property type="match status" value="1"/>
</dbReference>